<protein>
    <recommendedName>
        <fullName evidence="1">Thoeris protein ThsB TIR-like domain-containing protein</fullName>
    </recommendedName>
</protein>
<organism evidence="2 4">
    <name type="scientific">Mycolicibacterium mucogenicum</name>
    <name type="common">Mycobacterium mucogenicum</name>
    <dbReference type="NCBI Taxonomy" id="56689"/>
    <lineage>
        <taxon>Bacteria</taxon>
        <taxon>Bacillati</taxon>
        <taxon>Actinomycetota</taxon>
        <taxon>Actinomycetes</taxon>
        <taxon>Mycobacteriales</taxon>
        <taxon>Mycobacteriaceae</taxon>
        <taxon>Mycolicibacterium</taxon>
    </lineage>
</organism>
<accession>A0A1A0MY42</accession>
<feature type="domain" description="Thoeris protein ThsB TIR-like" evidence="1">
    <location>
        <begin position="6"/>
        <end position="80"/>
    </location>
</feature>
<evidence type="ECO:0000259" key="1">
    <source>
        <dbReference type="Pfam" id="PF08937"/>
    </source>
</evidence>
<sequence length="127" mass="14182">MVQRAFISFDYDHDARLKDLLIGQSKLPDSPFEVHDWSIKTASPTWQAEARRRIRASGLVIVLCGKHTHTATGVGIELGITQDENVSYFLLAGYSDGGNTKPTTAKSSDKLYKWTWDNLKDLVDGAR</sequence>
<reference evidence="3 5" key="2">
    <citation type="submission" date="2019-01" db="EMBL/GenBank/DDBJ databases">
        <title>High-quality-draft genome sequences of five non-tuberculosis mycobacteriaceae isolated from a nosocomial environment.</title>
        <authorList>
            <person name="Tiago I."/>
            <person name="Alarico S."/>
            <person name="Pereira S.G."/>
            <person name="Coelho C."/>
            <person name="Maranha A."/>
            <person name="Empadinhas N."/>
        </authorList>
    </citation>
    <scope>NUCLEOTIDE SEQUENCE [LARGE SCALE GENOMIC DNA]</scope>
    <source>
        <strain evidence="3 5">24AIII</strain>
    </source>
</reference>
<evidence type="ECO:0000313" key="4">
    <source>
        <dbReference type="Proteomes" id="UP000093962"/>
    </source>
</evidence>
<dbReference type="Proteomes" id="UP000294929">
    <property type="component" value="Unassembled WGS sequence"/>
</dbReference>
<dbReference type="Proteomes" id="UP000093962">
    <property type="component" value="Unassembled WGS sequence"/>
</dbReference>
<dbReference type="EMBL" id="SDLO01000023">
    <property type="protein sequence ID" value="TDK85714.1"/>
    <property type="molecule type" value="Genomic_DNA"/>
</dbReference>
<evidence type="ECO:0000313" key="2">
    <source>
        <dbReference type="EMBL" id="OBA90434.1"/>
    </source>
</evidence>
<dbReference type="AlphaFoldDB" id="A0A1A0MY42"/>
<evidence type="ECO:0000313" key="5">
    <source>
        <dbReference type="Proteomes" id="UP000294929"/>
    </source>
</evidence>
<comment type="caution">
    <text evidence="2">The sequence shown here is derived from an EMBL/GenBank/DDBJ whole genome shotgun (WGS) entry which is preliminary data.</text>
</comment>
<name>A0A1A0MY42_MYCMU</name>
<dbReference type="OrthoDB" id="9809731at2"/>
<dbReference type="Pfam" id="PF08937">
    <property type="entry name" value="ThsB_TIR"/>
    <property type="match status" value="1"/>
</dbReference>
<reference evidence="2 4" key="1">
    <citation type="submission" date="2016-06" db="EMBL/GenBank/DDBJ databases">
        <authorList>
            <person name="Kjaerup R.B."/>
            <person name="Dalgaard T.S."/>
            <person name="Juul-Madsen H.R."/>
        </authorList>
    </citation>
    <scope>NUCLEOTIDE SEQUENCE [LARGE SCALE GENOMIC DNA]</scope>
    <source>
        <strain evidence="2 4">1199456.5</strain>
    </source>
</reference>
<evidence type="ECO:0000313" key="3">
    <source>
        <dbReference type="EMBL" id="TDK85714.1"/>
    </source>
</evidence>
<proteinExistence type="predicted"/>
<dbReference type="InterPro" id="IPR015032">
    <property type="entry name" value="ThsB__TIR-like_domain"/>
</dbReference>
<dbReference type="EMBL" id="LZSF01000054">
    <property type="protein sequence ID" value="OBA90434.1"/>
    <property type="molecule type" value="Genomic_DNA"/>
</dbReference>
<gene>
    <name evidence="2" type="ORF">A5642_12645</name>
    <name evidence="3" type="ORF">EUA03_22045</name>
</gene>